<comment type="caution">
    <text evidence="1">The sequence shown here is derived from an EMBL/GenBank/DDBJ whole genome shotgun (WGS) entry which is preliminary data.</text>
</comment>
<organism evidence="1 2">
    <name type="scientific">Dentiscutata heterogama</name>
    <dbReference type="NCBI Taxonomy" id="1316150"/>
    <lineage>
        <taxon>Eukaryota</taxon>
        <taxon>Fungi</taxon>
        <taxon>Fungi incertae sedis</taxon>
        <taxon>Mucoromycota</taxon>
        <taxon>Glomeromycotina</taxon>
        <taxon>Glomeromycetes</taxon>
        <taxon>Diversisporales</taxon>
        <taxon>Gigasporaceae</taxon>
        <taxon>Dentiscutata</taxon>
    </lineage>
</organism>
<name>A0ACA9P0Y7_9GLOM</name>
<gene>
    <name evidence="1" type="ORF">DHETER_LOCUS10906</name>
</gene>
<protein>
    <submittedName>
        <fullName evidence="1">298_t:CDS:1</fullName>
    </submittedName>
</protein>
<sequence>FSIVLWEIGTRKIPFNEIKDDIEVTISVIEKNYRPTPDPPDAPLEYIKIIKQGWSIDKLDRPTIMEIREKLHNLSKEYQKNCSLAPIPHNSDSTPIFNETLNAKLIKPEKQEQSSLPPIEDIIKLHENKKYAEAFPLFQRYSELSHVDNALAKFYYGYYLHGGSKYGVSKDDDMAIHYLREAADAGVLKAQFYCAEVYLKSTSDSDIHNKESGIKYLKMAVDRDDRQALEMWAEILYYGMYDQDSNPKEAINAWKRAEKNGSKIAKKWLSKIEKNTE</sequence>
<evidence type="ECO:0000313" key="2">
    <source>
        <dbReference type="Proteomes" id="UP000789702"/>
    </source>
</evidence>
<dbReference type="Proteomes" id="UP000789702">
    <property type="component" value="Unassembled WGS sequence"/>
</dbReference>
<evidence type="ECO:0000313" key="1">
    <source>
        <dbReference type="EMBL" id="CAG8685840.1"/>
    </source>
</evidence>
<accession>A0ACA9P0Y7</accession>
<reference evidence="1" key="1">
    <citation type="submission" date="2021-06" db="EMBL/GenBank/DDBJ databases">
        <authorList>
            <person name="Kallberg Y."/>
            <person name="Tangrot J."/>
            <person name="Rosling A."/>
        </authorList>
    </citation>
    <scope>NUCLEOTIDE SEQUENCE</scope>
    <source>
        <strain evidence="1">IL203A</strain>
    </source>
</reference>
<proteinExistence type="predicted"/>
<keyword evidence="2" id="KW-1185">Reference proteome</keyword>
<dbReference type="EMBL" id="CAJVPU010022492">
    <property type="protein sequence ID" value="CAG8685840.1"/>
    <property type="molecule type" value="Genomic_DNA"/>
</dbReference>
<feature type="non-terminal residue" evidence="1">
    <location>
        <position position="1"/>
    </location>
</feature>